<feature type="compositionally biased region" description="Low complexity" evidence="2">
    <location>
        <begin position="416"/>
        <end position="427"/>
    </location>
</feature>
<feature type="compositionally biased region" description="Polar residues" evidence="2">
    <location>
        <begin position="516"/>
        <end position="530"/>
    </location>
</feature>
<dbReference type="PROSITE" id="PS50010">
    <property type="entry name" value="DH_2"/>
    <property type="match status" value="1"/>
</dbReference>
<dbReference type="EMBL" id="JANIIK010000114">
    <property type="protein sequence ID" value="KAJ3590295.1"/>
    <property type="molecule type" value="Genomic_DNA"/>
</dbReference>
<dbReference type="Pfam" id="PF00621">
    <property type="entry name" value="RhoGEF"/>
    <property type="match status" value="1"/>
</dbReference>
<evidence type="ECO:0008006" key="7">
    <source>
        <dbReference type="Google" id="ProtNLM"/>
    </source>
</evidence>
<dbReference type="PANTHER" id="PTHR45924:SF3">
    <property type="entry name" value="PLECKSTRIN HOMOLOGY DOMAIN-CONTAINING FAMILY G MEMBER 2"/>
    <property type="match status" value="1"/>
</dbReference>
<dbReference type="GO" id="GO:0030833">
    <property type="term" value="P:regulation of actin filament polymerization"/>
    <property type="evidence" value="ECO:0007669"/>
    <property type="project" value="TreeGrafter"/>
</dbReference>
<dbReference type="InterPro" id="IPR043324">
    <property type="entry name" value="PH_PLEKHG1_G2_G3"/>
</dbReference>
<feature type="compositionally biased region" description="Polar residues" evidence="2">
    <location>
        <begin position="429"/>
        <end position="448"/>
    </location>
</feature>
<feature type="compositionally biased region" description="Polar residues" evidence="2">
    <location>
        <begin position="698"/>
        <end position="716"/>
    </location>
</feature>
<feature type="compositionally biased region" description="Pro residues" evidence="2">
    <location>
        <begin position="43"/>
        <end position="56"/>
    </location>
</feature>
<dbReference type="Gene3D" id="1.20.900.10">
    <property type="entry name" value="Dbl homology (DH) domain"/>
    <property type="match status" value="2"/>
</dbReference>
<feature type="compositionally biased region" description="Polar residues" evidence="2">
    <location>
        <begin position="543"/>
        <end position="555"/>
    </location>
</feature>
<dbReference type="CDD" id="cd13243">
    <property type="entry name" value="PH_PLEKHG1_G2_G3"/>
    <property type="match status" value="1"/>
</dbReference>
<organism evidence="5 6">
    <name type="scientific">Muraenolepis orangiensis</name>
    <name type="common">Patagonian moray cod</name>
    <dbReference type="NCBI Taxonomy" id="630683"/>
    <lineage>
        <taxon>Eukaryota</taxon>
        <taxon>Metazoa</taxon>
        <taxon>Chordata</taxon>
        <taxon>Craniata</taxon>
        <taxon>Vertebrata</taxon>
        <taxon>Euteleostomi</taxon>
        <taxon>Actinopterygii</taxon>
        <taxon>Neopterygii</taxon>
        <taxon>Teleostei</taxon>
        <taxon>Neoteleostei</taxon>
        <taxon>Acanthomorphata</taxon>
        <taxon>Zeiogadaria</taxon>
        <taxon>Gadariae</taxon>
        <taxon>Gadiformes</taxon>
        <taxon>Muraenolepidoidei</taxon>
        <taxon>Muraenolepididae</taxon>
        <taxon>Muraenolepis</taxon>
    </lineage>
</organism>
<feature type="region of interest" description="Disordered" evidence="2">
    <location>
        <begin position="341"/>
        <end position="453"/>
    </location>
</feature>
<feature type="compositionally biased region" description="Low complexity" evidence="2">
    <location>
        <begin position="10"/>
        <end position="26"/>
    </location>
</feature>
<evidence type="ECO:0000313" key="6">
    <source>
        <dbReference type="Proteomes" id="UP001148018"/>
    </source>
</evidence>
<dbReference type="InterPro" id="IPR000219">
    <property type="entry name" value="DH_dom"/>
</dbReference>
<protein>
    <recommendedName>
        <fullName evidence="7">Pleckstrin homology domain-containing family G member 2</fullName>
    </recommendedName>
</protein>
<feature type="region of interest" description="Disordered" evidence="2">
    <location>
        <begin position="689"/>
        <end position="716"/>
    </location>
</feature>
<evidence type="ECO:0000313" key="5">
    <source>
        <dbReference type="EMBL" id="KAJ3590295.1"/>
    </source>
</evidence>
<name>A0A9Q0DKD9_9TELE</name>
<keyword evidence="1" id="KW-0597">Phosphoprotein</keyword>
<evidence type="ECO:0000256" key="2">
    <source>
        <dbReference type="SAM" id="MobiDB-lite"/>
    </source>
</evidence>
<dbReference type="PROSITE" id="PS50003">
    <property type="entry name" value="PH_DOMAIN"/>
    <property type="match status" value="1"/>
</dbReference>
<dbReference type="GO" id="GO:0005085">
    <property type="term" value="F:guanyl-nucleotide exchange factor activity"/>
    <property type="evidence" value="ECO:0007669"/>
    <property type="project" value="InterPro"/>
</dbReference>
<gene>
    <name evidence="5" type="ORF">NHX12_008248</name>
</gene>
<comment type="caution">
    <text evidence="5">The sequence shown here is derived from an EMBL/GenBank/DDBJ whole genome shotgun (WGS) entry which is preliminary data.</text>
</comment>
<feature type="non-terminal residue" evidence="5">
    <location>
        <position position="1"/>
    </location>
</feature>
<accession>A0A9Q0DKD9</accession>
<dbReference type="InterPro" id="IPR011993">
    <property type="entry name" value="PH-like_dom_sf"/>
</dbReference>
<dbReference type="GO" id="GO:0031267">
    <property type="term" value="F:small GTPase binding"/>
    <property type="evidence" value="ECO:0007669"/>
    <property type="project" value="TreeGrafter"/>
</dbReference>
<evidence type="ECO:0000259" key="4">
    <source>
        <dbReference type="PROSITE" id="PS50010"/>
    </source>
</evidence>
<dbReference type="SMART" id="SM00325">
    <property type="entry name" value="RhoGEF"/>
    <property type="match status" value="1"/>
</dbReference>
<proteinExistence type="predicted"/>
<dbReference type="OrthoDB" id="1594986at2759"/>
<dbReference type="SUPFAM" id="SSF48065">
    <property type="entry name" value="DBL homology domain (DH-domain)"/>
    <property type="match status" value="1"/>
</dbReference>
<dbReference type="Pfam" id="PF22697">
    <property type="entry name" value="SOS1_NGEF_PH"/>
    <property type="match status" value="1"/>
</dbReference>
<feature type="compositionally biased region" description="Polar residues" evidence="2">
    <location>
        <begin position="472"/>
        <end position="495"/>
    </location>
</feature>
<dbReference type="PANTHER" id="PTHR45924">
    <property type="entry name" value="FI17866P1"/>
    <property type="match status" value="1"/>
</dbReference>
<dbReference type="Proteomes" id="UP001148018">
    <property type="component" value="Unassembled WGS sequence"/>
</dbReference>
<dbReference type="AlphaFoldDB" id="A0A9Q0DKD9"/>
<evidence type="ECO:0000259" key="3">
    <source>
        <dbReference type="PROSITE" id="PS50003"/>
    </source>
</evidence>
<feature type="compositionally biased region" description="Polar residues" evidence="2">
    <location>
        <begin position="341"/>
        <end position="351"/>
    </location>
</feature>
<dbReference type="SUPFAM" id="SSF50729">
    <property type="entry name" value="PH domain-like"/>
    <property type="match status" value="1"/>
</dbReference>
<feature type="domain" description="PH" evidence="3">
    <location>
        <begin position="223"/>
        <end position="315"/>
    </location>
</feature>
<feature type="region of interest" description="Disordered" evidence="2">
    <location>
        <begin position="1"/>
        <end position="56"/>
    </location>
</feature>
<evidence type="ECO:0000256" key="1">
    <source>
        <dbReference type="ARBA" id="ARBA00022553"/>
    </source>
</evidence>
<sequence>MPEGSRRGSQRSPSNAAARRPSSASSLGGIRKGSDISLDLTPLAPPPAPLAPPPAPLAPPLPLTRLQRVVLEIVETEQTYVRDLRSIDYLGCIVECGSALPLKAEQVSALFCNIEDILEFNSDLLEDLERSPHAAAIAECFVERSEAFDIYTLYCMNYPKILKYHLLLQAPGCEVVEDAIVAMTAVAWYINDMKRRQEHAVRLQEVQGLLVNWVGPELGGFGELVLEGCFRVLRMRKERAFFLFNNMLLITKKRMGRFIYSTHIFCCNLLLVENLKDPLSFKVSDQTIRKEQHTVQTRNLEEKRLWIHYLKRLIMENHPISFPHKARQVLGDNFCQSPQFDQGTLKKSSASPRLDNVHAHHRGRRQSAPANHREAVCAPGVLKIRPDPLHHLGPPPTQETTSSDHNFTSPLPPAAEPSSPATEAPVSWDQENTEALPTVPPNSTSTQHLSKRKHSIIAKIRSYYQDDGQANGPISSTKGQASLSQTPSWANQNTACRPDCSELGEVNGTRKPSPAHQDTSPTYENPSRQDPSPAHQNPRPVFQDTSSAFQDTSPAFQAYTPACQDPSPACQDPSPTHPNPSGKQHKKTSAQRDLDQEATMQGLLPSQTSEGGWSTHTRRALLGEPGSACSIRLFEVGPLVDPALMRNSERILNKVQTLARMYSSRAGTMKVPLHQKQNARRTLALADAQKGLKGHGKLSQSQQASQNQTDTNRPNT</sequence>
<dbReference type="InterPro" id="IPR035899">
    <property type="entry name" value="DBL_dom_sf"/>
</dbReference>
<feature type="compositionally biased region" description="Polar residues" evidence="2">
    <location>
        <begin position="398"/>
        <end position="407"/>
    </location>
</feature>
<reference evidence="5" key="1">
    <citation type="submission" date="2022-07" db="EMBL/GenBank/DDBJ databases">
        <title>Chromosome-level genome of Muraenolepis orangiensis.</title>
        <authorList>
            <person name="Kim J."/>
        </authorList>
    </citation>
    <scope>NUCLEOTIDE SEQUENCE</scope>
    <source>
        <strain evidence="5">KU_S4_2022</strain>
        <tissue evidence="5">Muscle</tissue>
    </source>
</reference>
<feature type="domain" description="DH" evidence="4">
    <location>
        <begin position="65"/>
        <end position="164"/>
    </location>
</feature>
<dbReference type="Gene3D" id="2.30.29.30">
    <property type="entry name" value="Pleckstrin-homology domain (PH domain)/Phosphotyrosine-binding domain (PTB)"/>
    <property type="match status" value="1"/>
</dbReference>
<keyword evidence="6" id="KW-1185">Reference proteome</keyword>
<dbReference type="SMART" id="SM00233">
    <property type="entry name" value="PH"/>
    <property type="match status" value="1"/>
</dbReference>
<dbReference type="InterPro" id="IPR001849">
    <property type="entry name" value="PH_domain"/>
</dbReference>
<dbReference type="InterPro" id="IPR055251">
    <property type="entry name" value="SOS1_NGEF_PH"/>
</dbReference>
<feature type="region of interest" description="Disordered" evidence="2">
    <location>
        <begin position="467"/>
        <end position="594"/>
    </location>
</feature>